<feature type="transmembrane region" description="Helical" evidence="6">
    <location>
        <begin position="380"/>
        <end position="404"/>
    </location>
</feature>
<dbReference type="PANTHER" id="PTHR14255">
    <property type="entry name" value="CEREBLON"/>
    <property type="match status" value="1"/>
</dbReference>
<dbReference type="GO" id="GO:0031464">
    <property type="term" value="C:Cul4A-RING E3 ubiquitin ligase complex"/>
    <property type="evidence" value="ECO:0007669"/>
    <property type="project" value="TreeGrafter"/>
</dbReference>
<feature type="transmembrane region" description="Helical" evidence="6">
    <location>
        <begin position="189"/>
        <end position="209"/>
    </location>
</feature>
<comment type="subcellular location">
    <subcellularLocation>
        <location evidence="1">Membrane</location>
        <topology evidence="1">Multi-pass membrane protein</topology>
    </subcellularLocation>
</comment>
<dbReference type="EMBL" id="CAADRA010007034">
    <property type="protein sequence ID" value="VFT98516.1"/>
    <property type="molecule type" value="Genomic_DNA"/>
</dbReference>
<evidence type="ECO:0000313" key="9">
    <source>
        <dbReference type="EMBL" id="VFT98516.1"/>
    </source>
</evidence>
<proteinExistence type="predicted"/>
<gene>
    <name evidence="9" type="primary">Aste57867_21847</name>
    <name evidence="8" type="ORF">As57867_021778</name>
    <name evidence="9" type="ORF">ASTE57867_21847</name>
</gene>
<evidence type="ECO:0000256" key="3">
    <source>
        <dbReference type="ARBA" id="ARBA00022989"/>
    </source>
</evidence>
<protein>
    <submittedName>
        <fullName evidence="9">Aste57867_21847 protein</fullName>
    </submittedName>
</protein>
<dbReference type="Pfam" id="PF01925">
    <property type="entry name" value="TauE"/>
    <property type="match status" value="2"/>
</dbReference>
<keyword evidence="2 6" id="KW-0812">Transmembrane</keyword>
<sequence>MRGTVVFVLLYLATCNAGPHLNGVTGVTCSKRSDCGLVPSLGCLNGTCASCVVDADCHDSASDVSKRCVQKDGVAQCLDKNVFSPFTAADVLAAFLAVLATAMGAACGIGGGGLLVPLYIIVVGLNPKYAIPLSKATILGGAVATYWSNFREKHPNASRRPIIDYALAGLMEPMTLIGTIGGVMANAMFPSWLILVLLILLLAFVTYRVTLKANKMYAKENQATPLLLPINDPMEHANHERSVTQECIASTASVEDEPHYTEAPESTTASGNTAESIKRQDILDAEANVFPFKSCILPLLLCILAILTEALLRGGHGAASVVGIACGSALYWLLIVPPAILLSHVAYGFAKRLLRREHLYDQYEIEPVVGDVRWTPSTAYWIFPLQSFIAGIAAALVGIGGGIVQGPVMLEHGVTPLVQSATASYMILYTSTSTTIQYTIAGQFPGALQYDYVLWYVGLGFLGGLMGKTVVEFLIRKTGRMSYFLYFLAINSACQAIAMGYIGIKGVVHDIHVGNSMGFTGLCRG</sequence>
<feature type="transmembrane region" description="Helical" evidence="6">
    <location>
        <begin position="162"/>
        <end position="183"/>
    </location>
</feature>
<feature type="signal peptide" evidence="7">
    <location>
        <begin position="1"/>
        <end position="17"/>
    </location>
</feature>
<evidence type="ECO:0000256" key="6">
    <source>
        <dbReference type="SAM" id="Phobius"/>
    </source>
</evidence>
<evidence type="ECO:0000256" key="4">
    <source>
        <dbReference type="ARBA" id="ARBA00023136"/>
    </source>
</evidence>
<keyword evidence="10" id="KW-1185">Reference proteome</keyword>
<evidence type="ECO:0000256" key="7">
    <source>
        <dbReference type="SAM" id="SignalP"/>
    </source>
</evidence>
<dbReference type="AlphaFoldDB" id="A0A485LIM2"/>
<feature type="transmembrane region" description="Helical" evidence="6">
    <location>
        <begin position="318"/>
        <end position="347"/>
    </location>
</feature>
<evidence type="ECO:0000256" key="1">
    <source>
        <dbReference type="ARBA" id="ARBA00004141"/>
    </source>
</evidence>
<feature type="transmembrane region" description="Helical" evidence="6">
    <location>
        <begin position="295"/>
        <end position="312"/>
    </location>
</feature>
<evidence type="ECO:0000256" key="2">
    <source>
        <dbReference type="ARBA" id="ARBA00022692"/>
    </source>
</evidence>
<feature type="transmembrane region" description="Helical" evidence="6">
    <location>
        <begin position="453"/>
        <end position="471"/>
    </location>
</feature>
<dbReference type="GO" id="GO:0016020">
    <property type="term" value="C:membrane"/>
    <property type="evidence" value="ECO:0007669"/>
    <property type="project" value="UniProtKB-SubCell"/>
</dbReference>
<organism evidence="9 10">
    <name type="scientific">Aphanomyces stellatus</name>
    <dbReference type="NCBI Taxonomy" id="120398"/>
    <lineage>
        <taxon>Eukaryota</taxon>
        <taxon>Sar</taxon>
        <taxon>Stramenopiles</taxon>
        <taxon>Oomycota</taxon>
        <taxon>Saprolegniomycetes</taxon>
        <taxon>Saprolegniales</taxon>
        <taxon>Verrucalvaceae</taxon>
        <taxon>Aphanomyces</taxon>
    </lineage>
</organism>
<feature type="compositionally biased region" description="Polar residues" evidence="5">
    <location>
        <begin position="264"/>
        <end position="273"/>
    </location>
</feature>
<reference evidence="9 10" key="1">
    <citation type="submission" date="2019-03" db="EMBL/GenBank/DDBJ databases">
        <authorList>
            <person name="Gaulin E."/>
            <person name="Dumas B."/>
        </authorList>
    </citation>
    <scope>NUCLEOTIDE SEQUENCE [LARGE SCALE GENOMIC DNA]</scope>
    <source>
        <strain evidence="9">CBS 568.67</strain>
    </source>
</reference>
<keyword evidence="4 6" id="KW-0472">Membrane</keyword>
<dbReference type="Proteomes" id="UP000332933">
    <property type="component" value="Unassembled WGS sequence"/>
</dbReference>
<dbReference type="InterPro" id="IPR002781">
    <property type="entry name" value="TM_pro_TauE-like"/>
</dbReference>
<evidence type="ECO:0000256" key="5">
    <source>
        <dbReference type="SAM" id="MobiDB-lite"/>
    </source>
</evidence>
<accession>A0A485LIM2</accession>
<dbReference type="PANTHER" id="PTHR14255:SF3">
    <property type="entry name" value="SULFITE EXPORTER TAUE_SAFE FAMILY PROTEIN 5-RELATED"/>
    <property type="match status" value="1"/>
</dbReference>
<feature type="transmembrane region" description="Helical" evidence="6">
    <location>
        <begin position="92"/>
        <end position="125"/>
    </location>
</feature>
<evidence type="ECO:0000313" key="10">
    <source>
        <dbReference type="Proteomes" id="UP000332933"/>
    </source>
</evidence>
<keyword evidence="3 6" id="KW-1133">Transmembrane helix</keyword>
<keyword evidence="7" id="KW-0732">Signal</keyword>
<feature type="chain" id="PRO_5036116517" evidence="7">
    <location>
        <begin position="18"/>
        <end position="525"/>
    </location>
</feature>
<dbReference type="GO" id="GO:0016567">
    <property type="term" value="P:protein ubiquitination"/>
    <property type="evidence" value="ECO:0007669"/>
    <property type="project" value="TreeGrafter"/>
</dbReference>
<dbReference type="OrthoDB" id="78682at2759"/>
<feature type="region of interest" description="Disordered" evidence="5">
    <location>
        <begin position="252"/>
        <end position="273"/>
    </location>
</feature>
<name>A0A485LIM2_9STRA</name>
<feature type="transmembrane region" description="Helical" evidence="6">
    <location>
        <begin position="483"/>
        <end position="504"/>
    </location>
</feature>
<reference evidence="8" key="2">
    <citation type="submission" date="2019-06" db="EMBL/GenBank/DDBJ databases">
        <title>Genomics analysis of Aphanomyces spp. identifies a new class of oomycete effector associated with host adaptation.</title>
        <authorList>
            <person name="Gaulin E."/>
        </authorList>
    </citation>
    <scope>NUCLEOTIDE SEQUENCE</scope>
    <source>
        <strain evidence="8">CBS 578.67</strain>
    </source>
</reference>
<dbReference type="EMBL" id="VJMH01007008">
    <property type="protein sequence ID" value="KAF0686345.1"/>
    <property type="molecule type" value="Genomic_DNA"/>
</dbReference>
<evidence type="ECO:0000313" key="8">
    <source>
        <dbReference type="EMBL" id="KAF0686345.1"/>
    </source>
</evidence>